<feature type="region of interest" description="Disordered" evidence="1">
    <location>
        <begin position="34"/>
        <end position="54"/>
    </location>
</feature>
<feature type="region of interest" description="Disordered" evidence="1">
    <location>
        <begin position="1"/>
        <end position="22"/>
    </location>
</feature>
<protein>
    <submittedName>
        <fullName evidence="2">Uncharacterized protein</fullName>
    </submittedName>
</protein>
<reference evidence="2" key="1">
    <citation type="submission" date="2020-03" db="EMBL/GenBank/DDBJ databases">
        <authorList>
            <person name="Weist P."/>
        </authorList>
    </citation>
    <scope>NUCLEOTIDE SEQUENCE</scope>
</reference>
<gene>
    <name evidence="2" type="ORF">PLEPLA_LOCUS6029</name>
</gene>
<dbReference type="AlphaFoldDB" id="A0A9N7TSM8"/>
<evidence type="ECO:0000313" key="2">
    <source>
        <dbReference type="EMBL" id="CAB1418207.1"/>
    </source>
</evidence>
<sequence length="308" mass="33998">MRRMENQPGRSQAQYDQSSATEAAQHFMSLLTRAIPEDQRQGPSTSMERPTVASEMARSFPGYFKRNGKNRSHPFRRPAKVVTTWKPLDVSFFLLDSKTDTSPSISAELELMQAGLGKRALSITSDLTHSELSSSLRTTYPKMNDLQDRWLLFKAAGGNGRRKLSAIALEAEGYTGSVIKRASGGGKQMLYIVPLQDELDLTPLPADAPEFARMPTATCKQCKTVMPLQVLALHIDHCNKTSSSETEEADVVFLEEATPNPVLGPCTDAPWSNEQHCFQQAGEVQCPVCTRTFPGSDIELHASFCGER</sequence>
<name>A0A9N7TSM8_PLEPL</name>
<evidence type="ECO:0000313" key="3">
    <source>
        <dbReference type="Proteomes" id="UP001153269"/>
    </source>
</evidence>
<organism evidence="2 3">
    <name type="scientific">Pleuronectes platessa</name>
    <name type="common">European plaice</name>
    <dbReference type="NCBI Taxonomy" id="8262"/>
    <lineage>
        <taxon>Eukaryota</taxon>
        <taxon>Metazoa</taxon>
        <taxon>Chordata</taxon>
        <taxon>Craniata</taxon>
        <taxon>Vertebrata</taxon>
        <taxon>Euteleostomi</taxon>
        <taxon>Actinopterygii</taxon>
        <taxon>Neopterygii</taxon>
        <taxon>Teleostei</taxon>
        <taxon>Neoteleostei</taxon>
        <taxon>Acanthomorphata</taxon>
        <taxon>Carangaria</taxon>
        <taxon>Pleuronectiformes</taxon>
        <taxon>Pleuronectoidei</taxon>
        <taxon>Pleuronectidae</taxon>
        <taxon>Pleuronectes</taxon>
    </lineage>
</organism>
<dbReference type="Proteomes" id="UP001153269">
    <property type="component" value="Unassembled WGS sequence"/>
</dbReference>
<keyword evidence="3" id="KW-1185">Reference proteome</keyword>
<proteinExistence type="predicted"/>
<evidence type="ECO:0000256" key="1">
    <source>
        <dbReference type="SAM" id="MobiDB-lite"/>
    </source>
</evidence>
<feature type="compositionally biased region" description="Polar residues" evidence="1">
    <location>
        <begin position="8"/>
        <end position="22"/>
    </location>
</feature>
<comment type="caution">
    <text evidence="2">The sequence shown here is derived from an EMBL/GenBank/DDBJ whole genome shotgun (WGS) entry which is preliminary data.</text>
</comment>
<accession>A0A9N7TSM8</accession>
<dbReference type="EMBL" id="CADEAL010000312">
    <property type="protein sequence ID" value="CAB1418207.1"/>
    <property type="molecule type" value="Genomic_DNA"/>
</dbReference>